<keyword evidence="3" id="KW-0804">Transcription</keyword>
<proteinExistence type="predicted"/>
<dbReference type="SUPFAM" id="SSF46689">
    <property type="entry name" value="Homeodomain-like"/>
    <property type="match status" value="1"/>
</dbReference>
<dbReference type="eggNOG" id="COG1309">
    <property type="taxonomic scope" value="Bacteria"/>
</dbReference>
<keyword evidence="7" id="KW-1185">Reference proteome</keyword>
<protein>
    <submittedName>
        <fullName evidence="6">TetR-family transcriptional regulator</fullName>
    </submittedName>
</protein>
<dbReference type="Gene3D" id="1.10.357.10">
    <property type="entry name" value="Tetracycline Repressor, domain 2"/>
    <property type="match status" value="1"/>
</dbReference>
<keyword evidence="2 4" id="KW-0238">DNA-binding</keyword>
<dbReference type="AlphaFoldDB" id="Q0RMZ7"/>
<evidence type="ECO:0000313" key="7">
    <source>
        <dbReference type="Proteomes" id="UP000000657"/>
    </source>
</evidence>
<gene>
    <name evidence="6" type="ordered locus">FRAAL2450</name>
</gene>
<accession>Q0RMZ7</accession>
<feature type="DNA-binding region" description="H-T-H motif" evidence="4">
    <location>
        <begin position="10"/>
        <end position="29"/>
    </location>
</feature>
<evidence type="ECO:0000259" key="5">
    <source>
        <dbReference type="PROSITE" id="PS50977"/>
    </source>
</evidence>
<evidence type="ECO:0000313" key="6">
    <source>
        <dbReference type="EMBL" id="CAJ61099.1"/>
    </source>
</evidence>
<dbReference type="KEGG" id="fal:FRAAL2450"/>
<organism evidence="6 7">
    <name type="scientific">Frankia alni (strain DSM 45986 / CECT 9034 / ACN14a)</name>
    <dbReference type="NCBI Taxonomy" id="326424"/>
    <lineage>
        <taxon>Bacteria</taxon>
        <taxon>Bacillati</taxon>
        <taxon>Actinomycetota</taxon>
        <taxon>Actinomycetes</taxon>
        <taxon>Frankiales</taxon>
        <taxon>Frankiaceae</taxon>
        <taxon>Frankia</taxon>
    </lineage>
</organism>
<dbReference type="SUPFAM" id="SSF48498">
    <property type="entry name" value="Tetracyclin repressor-like, C-terminal domain"/>
    <property type="match status" value="1"/>
</dbReference>
<dbReference type="InterPro" id="IPR001647">
    <property type="entry name" value="HTH_TetR"/>
</dbReference>
<keyword evidence="1" id="KW-0805">Transcription regulation</keyword>
<name>Q0RMZ7_FRAAA</name>
<dbReference type="InterPro" id="IPR036271">
    <property type="entry name" value="Tet_transcr_reg_TetR-rel_C_sf"/>
</dbReference>
<dbReference type="Proteomes" id="UP000000657">
    <property type="component" value="Chromosome"/>
</dbReference>
<dbReference type="GO" id="GO:0003700">
    <property type="term" value="F:DNA-binding transcription factor activity"/>
    <property type="evidence" value="ECO:0007669"/>
    <property type="project" value="TreeGrafter"/>
</dbReference>
<dbReference type="HOGENOM" id="CLU_096398_0_0_11"/>
<dbReference type="Gene3D" id="1.10.10.60">
    <property type="entry name" value="Homeodomain-like"/>
    <property type="match status" value="1"/>
</dbReference>
<evidence type="ECO:0000256" key="3">
    <source>
        <dbReference type="ARBA" id="ARBA00023163"/>
    </source>
</evidence>
<sequence length="187" mass="21037">MARADTGSVTVSEILAEAQLSTRAFYRHFTSKDQLLLAMFEEESERATAQLTQRLASTPDPYTAVGAWIRFHIQLAFEPRRHRRTLVMQTLELHRVAGYAEALARHQELNRAPLVRALEAGAAAGIFRHTRPTTDSIMIQDIVNNVLLRRRDGIETNDGETVRATIHEFLSRAIGVQHRPDPGKDAT</sequence>
<evidence type="ECO:0000256" key="4">
    <source>
        <dbReference type="PROSITE-ProRule" id="PRU00335"/>
    </source>
</evidence>
<dbReference type="Pfam" id="PF00440">
    <property type="entry name" value="TetR_N"/>
    <property type="match status" value="1"/>
</dbReference>
<dbReference type="EMBL" id="CT573213">
    <property type="protein sequence ID" value="CAJ61099.1"/>
    <property type="molecule type" value="Genomic_DNA"/>
</dbReference>
<dbReference type="PANTHER" id="PTHR30055:SF238">
    <property type="entry name" value="MYCOFACTOCIN BIOSYNTHESIS TRANSCRIPTIONAL REGULATOR MFTR-RELATED"/>
    <property type="match status" value="1"/>
</dbReference>
<dbReference type="PANTHER" id="PTHR30055">
    <property type="entry name" value="HTH-TYPE TRANSCRIPTIONAL REGULATOR RUTR"/>
    <property type="match status" value="1"/>
</dbReference>
<evidence type="ECO:0000256" key="2">
    <source>
        <dbReference type="ARBA" id="ARBA00023125"/>
    </source>
</evidence>
<reference evidence="6 7" key="1">
    <citation type="journal article" date="2007" name="Genome Res.">
        <title>Genome characteristics of facultatively symbiotic Frankia sp. strains reflect host range and host plant biogeography.</title>
        <authorList>
            <person name="Normand P."/>
            <person name="Lapierre P."/>
            <person name="Tisa L.S."/>
            <person name="Gogarten J.P."/>
            <person name="Alloisio N."/>
            <person name="Bagnarol E."/>
            <person name="Bassi C.A."/>
            <person name="Berry A.M."/>
            <person name="Bickhart D.M."/>
            <person name="Choisne N."/>
            <person name="Couloux A."/>
            <person name="Cournoyer B."/>
            <person name="Cruveiller S."/>
            <person name="Daubin V."/>
            <person name="Demange N."/>
            <person name="Francino M.P."/>
            <person name="Goltsman E."/>
            <person name="Huang Y."/>
            <person name="Kopp O.R."/>
            <person name="Labarre L."/>
            <person name="Lapidus A."/>
            <person name="Lavire C."/>
            <person name="Marechal J."/>
            <person name="Martinez M."/>
            <person name="Mastronunzio J.E."/>
            <person name="Mullin B.C."/>
            <person name="Niemann J."/>
            <person name="Pujic P."/>
            <person name="Rawnsley T."/>
            <person name="Rouy Z."/>
            <person name="Schenowitz C."/>
            <person name="Sellstedt A."/>
            <person name="Tavares F."/>
            <person name="Tomkins J.P."/>
            <person name="Vallenet D."/>
            <person name="Valverde C."/>
            <person name="Wall L.G."/>
            <person name="Wang Y."/>
            <person name="Medigue C."/>
            <person name="Benson D.R."/>
        </authorList>
    </citation>
    <scope>NUCLEOTIDE SEQUENCE [LARGE SCALE GENOMIC DNA]</scope>
    <source>
        <strain evidence="7">DSM 45986 / CECT 9034 / ACN14a</strain>
    </source>
</reference>
<dbReference type="InterPro" id="IPR050109">
    <property type="entry name" value="HTH-type_TetR-like_transc_reg"/>
</dbReference>
<dbReference type="PROSITE" id="PS50977">
    <property type="entry name" value="HTH_TETR_2"/>
    <property type="match status" value="1"/>
</dbReference>
<feature type="domain" description="HTH tetR-type" evidence="5">
    <location>
        <begin position="1"/>
        <end position="47"/>
    </location>
</feature>
<dbReference type="GO" id="GO:0000976">
    <property type="term" value="F:transcription cis-regulatory region binding"/>
    <property type="evidence" value="ECO:0007669"/>
    <property type="project" value="TreeGrafter"/>
</dbReference>
<dbReference type="InterPro" id="IPR009057">
    <property type="entry name" value="Homeodomain-like_sf"/>
</dbReference>
<evidence type="ECO:0000256" key="1">
    <source>
        <dbReference type="ARBA" id="ARBA00023015"/>
    </source>
</evidence>